<gene>
    <name evidence="3" type="ORF">J437_LFUL017298</name>
</gene>
<evidence type="ECO:0000313" key="4">
    <source>
        <dbReference type="Proteomes" id="UP000792457"/>
    </source>
</evidence>
<name>A0A8K0KNZ7_LADFU</name>
<dbReference type="Gene3D" id="1.10.340.70">
    <property type="match status" value="1"/>
</dbReference>
<dbReference type="EMBL" id="KZ309286">
    <property type="protein sequence ID" value="KAG8238137.1"/>
    <property type="molecule type" value="Genomic_DNA"/>
</dbReference>
<reference evidence="3" key="1">
    <citation type="submission" date="2013-04" db="EMBL/GenBank/DDBJ databases">
        <authorList>
            <person name="Qu J."/>
            <person name="Murali S.C."/>
            <person name="Bandaranaike D."/>
            <person name="Bellair M."/>
            <person name="Blankenburg K."/>
            <person name="Chao H."/>
            <person name="Dinh H."/>
            <person name="Doddapaneni H."/>
            <person name="Downs B."/>
            <person name="Dugan-Rocha S."/>
            <person name="Elkadiri S."/>
            <person name="Gnanaolivu R.D."/>
            <person name="Hernandez B."/>
            <person name="Javaid M."/>
            <person name="Jayaseelan J.C."/>
            <person name="Lee S."/>
            <person name="Li M."/>
            <person name="Ming W."/>
            <person name="Munidasa M."/>
            <person name="Muniz J."/>
            <person name="Nguyen L."/>
            <person name="Ongeri F."/>
            <person name="Osuji N."/>
            <person name="Pu L.-L."/>
            <person name="Puazo M."/>
            <person name="Qu C."/>
            <person name="Quiroz J."/>
            <person name="Raj R."/>
            <person name="Weissenberger G."/>
            <person name="Xin Y."/>
            <person name="Zou X."/>
            <person name="Han Y."/>
            <person name="Richards S."/>
            <person name="Worley K."/>
            <person name="Muzny D."/>
            <person name="Gibbs R."/>
        </authorList>
    </citation>
    <scope>NUCLEOTIDE SEQUENCE</scope>
    <source>
        <strain evidence="3">Sampled in the wild</strain>
    </source>
</reference>
<organism evidence="3 4">
    <name type="scientific">Ladona fulva</name>
    <name type="common">Scarce chaser dragonfly</name>
    <name type="synonym">Libellula fulva</name>
    <dbReference type="NCBI Taxonomy" id="123851"/>
    <lineage>
        <taxon>Eukaryota</taxon>
        <taxon>Metazoa</taxon>
        <taxon>Ecdysozoa</taxon>
        <taxon>Arthropoda</taxon>
        <taxon>Hexapoda</taxon>
        <taxon>Insecta</taxon>
        <taxon>Pterygota</taxon>
        <taxon>Palaeoptera</taxon>
        <taxon>Odonata</taxon>
        <taxon>Epiprocta</taxon>
        <taxon>Anisoptera</taxon>
        <taxon>Libelluloidea</taxon>
        <taxon>Libellulidae</taxon>
        <taxon>Ladona</taxon>
    </lineage>
</organism>
<keyword evidence="4" id="KW-1185">Reference proteome</keyword>
<proteinExistence type="predicted"/>
<comment type="caution">
    <text evidence="3">The sequence shown here is derived from an EMBL/GenBank/DDBJ whole genome shotgun (WGS) entry which is preliminary data.</text>
</comment>
<dbReference type="Pfam" id="PF17921">
    <property type="entry name" value="Integrase_H2C2"/>
    <property type="match status" value="1"/>
</dbReference>
<protein>
    <recommendedName>
        <fullName evidence="1">RNA-directed DNA polymerase</fullName>
        <ecNumber evidence="1">2.7.7.49</ecNumber>
    </recommendedName>
</protein>
<feature type="domain" description="Integrase zinc-binding" evidence="2">
    <location>
        <begin position="125"/>
        <end position="173"/>
    </location>
</feature>
<evidence type="ECO:0000259" key="2">
    <source>
        <dbReference type="Pfam" id="PF17921"/>
    </source>
</evidence>
<dbReference type="OrthoDB" id="427924at2759"/>
<dbReference type="AlphaFoldDB" id="A0A8K0KNZ7"/>
<dbReference type="EC" id="2.7.7.49" evidence="1"/>
<dbReference type="PANTHER" id="PTHR37984">
    <property type="entry name" value="PROTEIN CBG26694"/>
    <property type="match status" value="1"/>
</dbReference>
<accession>A0A8K0KNZ7</accession>
<dbReference type="GO" id="GO:0003964">
    <property type="term" value="F:RNA-directed DNA polymerase activity"/>
    <property type="evidence" value="ECO:0007669"/>
    <property type="project" value="UniProtKB-EC"/>
</dbReference>
<dbReference type="InterPro" id="IPR041588">
    <property type="entry name" value="Integrase_H2C2"/>
</dbReference>
<dbReference type="Proteomes" id="UP000792457">
    <property type="component" value="Unassembled WGS sequence"/>
</dbReference>
<evidence type="ECO:0000256" key="1">
    <source>
        <dbReference type="ARBA" id="ARBA00012493"/>
    </source>
</evidence>
<reference evidence="3" key="2">
    <citation type="submission" date="2017-10" db="EMBL/GenBank/DDBJ databases">
        <title>Ladona fulva Genome sequencing and assembly.</title>
        <authorList>
            <person name="Murali S."/>
            <person name="Richards S."/>
            <person name="Bandaranaike D."/>
            <person name="Bellair M."/>
            <person name="Blankenburg K."/>
            <person name="Chao H."/>
            <person name="Dinh H."/>
            <person name="Doddapaneni H."/>
            <person name="Dugan-Rocha S."/>
            <person name="Elkadiri S."/>
            <person name="Gnanaolivu R."/>
            <person name="Hernandez B."/>
            <person name="Skinner E."/>
            <person name="Javaid M."/>
            <person name="Lee S."/>
            <person name="Li M."/>
            <person name="Ming W."/>
            <person name="Munidasa M."/>
            <person name="Muniz J."/>
            <person name="Nguyen L."/>
            <person name="Hughes D."/>
            <person name="Osuji N."/>
            <person name="Pu L.-L."/>
            <person name="Puazo M."/>
            <person name="Qu C."/>
            <person name="Quiroz J."/>
            <person name="Raj R."/>
            <person name="Weissenberger G."/>
            <person name="Xin Y."/>
            <person name="Zou X."/>
            <person name="Han Y."/>
            <person name="Worley K."/>
            <person name="Muzny D."/>
            <person name="Gibbs R."/>
        </authorList>
    </citation>
    <scope>NUCLEOTIDE SEQUENCE</scope>
    <source>
        <strain evidence="3">Sampled in the wild</strain>
    </source>
</reference>
<dbReference type="InterPro" id="IPR050951">
    <property type="entry name" value="Retrovirus_Pol_polyprotein"/>
</dbReference>
<evidence type="ECO:0000313" key="3">
    <source>
        <dbReference type="EMBL" id="KAG8238137.1"/>
    </source>
</evidence>
<dbReference type="PANTHER" id="PTHR37984:SF5">
    <property type="entry name" value="PROTEIN NYNRIN-LIKE"/>
    <property type="match status" value="1"/>
</dbReference>
<sequence>MKKCFKKGKLFEEQLGKIKSHKAVLHLKSYAKPQVVAAGRVPFALKKSVEHPMPTFEELKAKIARGREFMVIDLKDAYLQMEVMEQCRSVVPDKVELKPYFERREEILVKGGIILYGYQMVIPMAQLMLAALHKDHPGIVATMQSLARFYTMWPKMDQDINDWVKGCQACQENHGQESDVPLYSWNIPEWPLEQGDAGDHDFQLQWFLLSHCNTPHATTGKAPTKLFLGHHCTTCFDRLKPDPRNKVEIKVWKQKVYHDANVRACSFRQGDEASVENECKPGWCPGVVGRKTGKQ</sequence>